<organism evidence="1 2">
    <name type="scientific">Vaccinium darrowii</name>
    <dbReference type="NCBI Taxonomy" id="229202"/>
    <lineage>
        <taxon>Eukaryota</taxon>
        <taxon>Viridiplantae</taxon>
        <taxon>Streptophyta</taxon>
        <taxon>Embryophyta</taxon>
        <taxon>Tracheophyta</taxon>
        <taxon>Spermatophyta</taxon>
        <taxon>Magnoliopsida</taxon>
        <taxon>eudicotyledons</taxon>
        <taxon>Gunneridae</taxon>
        <taxon>Pentapetalae</taxon>
        <taxon>asterids</taxon>
        <taxon>Ericales</taxon>
        <taxon>Ericaceae</taxon>
        <taxon>Vaccinioideae</taxon>
        <taxon>Vaccinieae</taxon>
        <taxon>Vaccinium</taxon>
    </lineage>
</organism>
<reference evidence="1 2" key="1">
    <citation type="journal article" date="2021" name="Hortic Res">
        <title>High-quality reference genome and annotation aids understanding of berry development for evergreen blueberry (Vaccinium darrowii).</title>
        <authorList>
            <person name="Yu J."/>
            <person name="Hulse-Kemp A.M."/>
            <person name="Babiker E."/>
            <person name="Staton M."/>
        </authorList>
    </citation>
    <scope>NUCLEOTIDE SEQUENCE [LARGE SCALE GENOMIC DNA]</scope>
    <source>
        <strain evidence="2">cv. NJ 8807/NJ 8810</strain>
        <tissue evidence="1">Young leaf</tissue>
    </source>
</reference>
<dbReference type="EMBL" id="CM037155">
    <property type="protein sequence ID" value="KAH7845865.1"/>
    <property type="molecule type" value="Genomic_DNA"/>
</dbReference>
<gene>
    <name evidence="1" type="ORF">Vadar_006833</name>
</gene>
<comment type="caution">
    <text evidence="1">The sequence shown here is derived from an EMBL/GenBank/DDBJ whole genome shotgun (WGS) entry which is preliminary data.</text>
</comment>
<protein>
    <submittedName>
        <fullName evidence="1">Uncharacterized protein</fullName>
    </submittedName>
</protein>
<keyword evidence="2" id="KW-1185">Reference proteome</keyword>
<evidence type="ECO:0000313" key="2">
    <source>
        <dbReference type="Proteomes" id="UP000828048"/>
    </source>
</evidence>
<evidence type="ECO:0000313" key="1">
    <source>
        <dbReference type="EMBL" id="KAH7845865.1"/>
    </source>
</evidence>
<sequence>MYATRPLSLYQNFPSARSAPPPGAPCSGYLVVTDEEAEAQEAFCCRLCKNKRIRNLPFPQDKILKVVHSSDYEEASVTKVWFIPVLDQPLSSNRYYVIKAKGKHKGLAFTCSREDDIAGCCFRDVIADVKPIPFNHRDIYQQVEIHHHFNGTFYAISVAGDGFPPKFLRKRGWRVYTTTSFHVRETEGLNTSLQLQLPPFDFSIYYKCSPLVVVARWYCPFVFVKEEAKVDHQVRRSMLYEITLQQWWEEIYSCEKGRNEGNTVIVNKRVQTEAVLVYGTEATKDDRHFDDDDGFIWFRVDYHHFWSRGVGVGLSSAVVEKMRWVEERRGWGDGGGEKVVRVERREELRSGRQWKRFGCYVLVESFVLKRNDGLVLLSCKFRHSHRIQSKWE</sequence>
<dbReference type="Proteomes" id="UP000828048">
    <property type="component" value="Chromosome 5"/>
</dbReference>
<accession>A0ACB7XYX2</accession>
<proteinExistence type="predicted"/>
<name>A0ACB7XYX2_9ERIC</name>